<dbReference type="Pfam" id="PF03372">
    <property type="entry name" value="Exo_endo_phos"/>
    <property type="match status" value="1"/>
</dbReference>
<dbReference type="Gene3D" id="3.60.10.10">
    <property type="entry name" value="Endonuclease/exonuclease/phosphatase"/>
    <property type="match status" value="1"/>
</dbReference>
<keyword evidence="2" id="KW-0540">Nuclease</keyword>
<protein>
    <submittedName>
        <fullName evidence="2">Endonuclease/exonuclease/phosphatase</fullName>
    </submittedName>
</protein>
<sequence length="421" mass="46581">MPPDEDDTARNVRLGVRARRWARARARKTPDDARAVDVRVVSYNLLAPSSLEKHKRELYRVGSHRLESFKRARAVACELESLNADVVCAQEVEKEALEVVSERLRRSGTQAAAMATRAGKADGCVVLYNARKFEAESAETIYFDELERGLGDNVAVAVVLRHRVRDDFRVICVSAHLLFNPKRGDVKVGQARVLLDTVGRLRRSVSERGMVAHCVICGDYNFSPRSALYEFFSTGRINLAQLNRRELSGSLVDVMANDGDSDDDGVDVPECASETETLAMQAFRRGWDANGFALAFGDKSVPFPSRTGVELKLTATSENGLDVEEVRNLMRLTAGGAVLHHALEGELRSAYATVDGQEPEFTTCHGKFCGTNDYVWHTANGFEPTAVLKCPNVEDVLRHGRLPSVRYPSDHISLAVDFLVE</sequence>
<reference evidence="2 3" key="2">
    <citation type="journal article" date="2014" name="BMC Genomics">
        <title>An improved genome of the model marine alga Ostreococcus tauri unfolds by assessing Illumina de novo assemblies.</title>
        <authorList>
            <person name="Blanc-Mathieu R."/>
            <person name="Verhelst B."/>
            <person name="Derelle E."/>
            <person name="Rombauts S."/>
            <person name="Bouget F.Y."/>
            <person name="Carre I."/>
            <person name="Chateau A."/>
            <person name="Eyre-Walker A."/>
            <person name="Grimsley N."/>
            <person name="Moreau H."/>
            <person name="Piegu B."/>
            <person name="Rivals E."/>
            <person name="Schackwitz W."/>
            <person name="Van de Peer Y."/>
            <person name="Piganeau G."/>
        </authorList>
    </citation>
    <scope>NUCLEOTIDE SEQUENCE [LARGE SCALE GENOMIC DNA]</scope>
    <source>
        <strain evidence="3">OTTH 0595 / CCAP 157/2 / RCC745</strain>
    </source>
</reference>
<organism evidence="2 3">
    <name type="scientific">Ostreococcus tauri</name>
    <name type="common">Marine green alga</name>
    <dbReference type="NCBI Taxonomy" id="70448"/>
    <lineage>
        <taxon>Eukaryota</taxon>
        <taxon>Viridiplantae</taxon>
        <taxon>Chlorophyta</taxon>
        <taxon>Mamiellophyceae</taxon>
        <taxon>Mamiellales</taxon>
        <taxon>Bathycoccaceae</taxon>
        <taxon>Ostreococcus</taxon>
    </lineage>
</organism>
<dbReference type="InterPro" id="IPR050410">
    <property type="entry name" value="CCR4/nocturin_mRNA_transcr"/>
</dbReference>
<keyword evidence="3" id="KW-1185">Reference proteome</keyword>
<dbReference type="GeneID" id="9833901"/>
<dbReference type="GO" id="GO:0004519">
    <property type="term" value="F:endonuclease activity"/>
    <property type="evidence" value="ECO:0007669"/>
    <property type="project" value="UniProtKB-KW"/>
</dbReference>
<dbReference type="SUPFAM" id="SSF56219">
    <property type="entry name" value="DNase I-like"/>
    <property type="match status" value="1"/>
</dbReference>
<comment type="caution">
    <text evidence="2">The sequence shown here is derived from an EMBL/GenBank/DDBJ whole genome shotgun (WGS) entry which is preliminary data.</text>
</comment>
<evidence type="ECO:0000313" key="2">
    <source>
        <dbReference type="EMBL" id="CEF97531.1"/>
    </source>
</evidence>
<dbReference type="Proteomes" id="UP000009170">
    <property type="component" value="Unassembled WGS sequence"/>
</dbReference>
<dbReference type="EMBL" id="CAID01000004">
    <property type="protein sequence ID" value="CEF97531.1"/>
    <property type="molecule type" value="Genomic_DNA"/>
</dbReference>
<dbReference type="GO" id="GO:0000175">
    <property type="term" value="F:3'-5'-RNA exonuclease activity"/>
    <property type="evidence" value="ECO:0007669"/>
    <property type="project" value="TreeGrafter"/>
</dbReference>
<accession>A0A090M026</accession>
<dbReference type="FunCoup" id="A0A090M026">
    <property type="interactions" value="1775"/>
</dbReference>
<feature type="domain" description="Endonuclease/exonuclease/phosphatase" evidence="1">
    <location>
        <begin position="71"/>
        <end position="411"/>
    </location>
</feature>
<dbReference type="PANTHER" id="PTHR12121:SF74">
    <property type="entry name" value="CARBON CATABOLITE REPRESSOR PROTEIN 4 HOMOLOG 5"/>
    <property type="match status" value="1"/>
</dbReference>
<keyword evidence="2" id="KW-0378">Hydrolase</keyword>
<dbReference type="InterPro" id="IPR036691">
    <property type="entry name" value="Endo/exonu/phosph_ase_sf"/>
</dbReference>
<evidence type="ECO:0000313" key="3">
    <source>
        <dbReference type="Proteomes" id="UP000009170"/>
    </source>
</evidence>
<evidence type="ECO:0000259" key="1">
    <source>
        <dbReference type="Pfam" id="PF03372"/>
    </source>
</evidence>
<gene>
    <name evidence="2" type="ORF">OT_ostta04g01870</name>
</gene>
<proteinExistence type="predicted"/>
<dbReference type="KEGG" id="ota:OT_ostta04g01870"/>
<reference evidence="3" key="1">
    <citation type="journal article" date="2006" name="Proc. Natl. Acad. Sci. U.S.A.">
        <title>Genome analysis of the smallest free-living eukaryote Ostreococcus tauri unveils many unique features.</title>
        <authorList>
            <person name="Derelle E."/>
            <person name="Ferraz C."/>
            <person name="Rombauts S."/>
            <person name="Rouze P."/>
            <person name="Worden A.Z."/>
            <person name="Robbens S."/>
            <person name="Partensky F."/>
            <person name="Degroeve S."/>
            <person name="Echeynie S."/>
            <person name="Cooke R."/>
            <person name="Saeys Y."/>
            <person name="Wuyts J."/>
            <person name="Jabbari K."/>
            <person name="Bowler C."/>
            <person name="Panaud O."/>
            <person name="Piegu B."/>
            <person name="Ball S.G."/>
            <person name="Ral J.-P."/>
            <person name="Bouget F.-Y."/>
            <person name="Piganeau G."/>
            <person name="De Baets B."/>
            <person name="Picard A."/>
            <person name="Delseny M."/>
            <person name="Demaille J."/>
            <person name="Van de Peer Y."/>
            <person name="Moreau H."/>
        </authorList>
    </citation>
    <scope>NUCLEOTIDE SEQUENCE [LARGE SCALE GENOMIC DNA]</scope>
    <source>
        <strain evidence="3">OTTH 0595 / CCAP 157/2 / RCC745</strain>
    </source>
</reference>
<dbReference type="OrthoDB" id="497642at2759"/>
<dbReference type="AlphaFoldDB" id="A0A090M026"/>
<name>A0A090M026_OSTTA</name>
<dbReference type="InParanoid" id="A0A090M026"/>
<keyword evidence="2" id="KW-0255">Endonuclease</keyword>
<dbReference type="RefSeq" id="XP_003078717.2">
    <property type="nucleotide sequence ID" value="XM_003078669.2"/>
</dbReference>
<dbReference type="PANTHER" id="PTHR12121">
    <property type="entry name" value="CARBON CATABOLITE REPRESSOR PROTEIN 4"/>
    <property type="match status" value="1"/>
</dbReference>
<dbReference type="InterPro" id="IPR005135">
    <property type="entry name" value="Endo/exonuclease/phosphatase"/>
</dbReference>